<dbReference type="Gene3D" id="3.40.50.1820">
    <property type="entry name" value="alpha/beta hydrolase"/>
    <property type="match status" value="1"/>
</dbReference>
<organism evidence="1 2">
    <name type="scientific">Nocardia pseudobrasiliensis</name>
    <dbReference type="NCBI Taxonomy" id="45979"/>
    <lineage>
        <taxon>Bacteria</taxon>
        <taxon>Bacillati</taxon>
        <taxon>Actinomycetota</taxon>
        <taxon>Actinomycetes</taxon>
        <taxon>Mycobacteriales</taxon>
        <taxon>Nocardiaceae</taxon>
        <taxon>Nocardia</taxon>
    </lineage>
</organism>
<accession>A0A370IBK1</accession>
<gene>
    <name evidence="1" type="ORF">DFR76_102391</name>
</gene>
<comment type="caution">
    <text evidence="1">The sequence shown here is derived from an EMBL/GenBank/DDBJ whole genome shotgun (WGS) entry which is preliminary data.</text>
</comment>
<name>A0A370IBK1_9NOCA</name>
<dbReference type="Proteomes" id="UP000254869">
    <property type="component" value="Unassembled WGS sequence"/>
</dbReference>
<reference evidence="1 2" key="1">
    <citation type="submission" date="2018-07" db="EMBL/GenBank/DDBJ databases">
        <title>Genomic Encyclopedia of Type Strains, Phase IV (KMG-IV): sequencing the most valuable type-strain genomes for metagenomic binning, comparative biology and taxonomic classification.</title>
        <authorList>
            <person name="Goeker M."/>
        </authorList>
    </citation>
    <scope>NUCLEOTIDE SEQUENCE [LARGE SCALE GENOMIC DNA]</scope>
    <source>
        <strain evidence="1 2">DSM 44290</strain>
    </source>
</reference>
<proteinExistence type="predicted"/>
<dbReference type="EMBL" id="QQBC01000002">
    <property type="protein sequence ID" value="RDI67990.1"/>
    <property type="molecule type" value="Genomic_DNA"/>
</dbReference>
<keyword evidence="2" id="KW-1185">Reference proteome</keyword>
<evidence type="ECO:0000313" key="2">
    <source>
        <dbReference type="Proteomes" id="UP000254869"/>
    </source>
</evidence>
<sequence length="97" mass="10688">MTLVGADHNSFTDILALAEQLGVPGDTPLSGDRAVELTRTIVATFFDQRLRGIAHPLLDGPDPAFPELRFHNPWPNSVDADRQSLRFDDSHDPLQIA</sequence>
<protein>
    <submittedName>
        <fullName evidence="1">Uncharacterized protein</fullName>
    </submittedName>
</protein>
<dbReference type="STRING" id="1210086.GCA_001613105_00967"/>
<evidence type="ECO:0000313" key="1">
    <source>
        <dbReference type="EMBL" id="RDI67990.1"/>
    </source>
</evidence>
<dbReference type="RefSeq" id="WP_114755507.1">
    <property type="nucleotide sequence ID" value="NZ_QQBC01000002.1"/>
</dbReference>
<dbReference type="AlphaFoldDB" id="A0A370IBK1"/>
<dbReference type="InterPro" id="IPR029058">
    <property type="entry name" value="AB_hydrolase_fold"/>
</dbReference>